<evidence type="ECO:0000313" key="3">
    <source>
        <dbReference type="Proteomes" id="UP001265259"/>
    </source>
</evidence>
<organism evidence="2 3">
    <name type="scientific">Tropicimonas omnivorans</name>
    <dbReference type="NCBI Taxonomy" id="3075590"/>
    <lineage>
        <taxon>Bacteria</taxon>
        <taxon>Pseudomonadati</taxon>
        <taxon>Pseudomonadota</taxon>
        <taxon>Alphaproteobacteria</taxon>
        <taxon>Rhodobacterales</taxon>
        <taxon>Roseobacteraceae</taxon>
        <taxon>Tropicimonas</taxon>
    </lineage>
</organism>
<dbReference type="EMBL" id="JAVRHL010000002">
    <property type="protein sequence ID" value="MDT0683091.1"/>
    <property type="molecule type" value="Genomic_DNA"/>
</dbReference>
<sequence>MPKIVRDQGDLYRFVRQDEDGFAAIAVRIWSVAARQDGEVMPVQADAVGPYRVVDLPHPHRATTLCPEGGLVHVAQDAVERPDTPGSKKRAEVTVHAVQLYPAHPSHGTPSVRSSSPCGADRSSACSPVIESGRTGRV</sequence>
<name>A0ABU3DHB9_9RHOB</name>
<keyword evidence="3" id="KW-1185">Reference proteome</keyword>
<comment type="caution">
    <text evidence="2">The sequence shown here is derived from an EMBL/GenBank/DDBJ whole genome shotgun (WGS) entry which is preliminary data.</text>
</comment>
<protein>
    <submittedName>
        <fullName evidence="2">Uncharacterized protein</fullName>
    </submittedName>
</protein>
<evidence type="ECO:0000313" key="2">
    <source>
        <dbReference type="EMBL" id="MDT0683091.1"/>
    </source>
</evidence>
<feature type="region of interest" description="Disordered" evidence="1">
    <location>
        <begin position="101"/>
        <end position="138"/>
    </location>
</feature>
<evidence type="ECO:0000256" key="1">
    <source>
        <dbReference type="SAM" id="MobiDB-lite"/>
    </source>
</evidence>
<feature type="compositionally biased region" description="Polar residues" evidence="1">
    <location>
        <begin position="108"/>
        <end position="117"/>
    </location>
</feature>
<reference evidence="2 3" key="1">
    <citation type="submission" date="2023-09" db="EMBL/GenBank/DDBJ databases">
        <authorList>
            <person name="Rey-Velasco X."/>
        </authorList>
    </citation>
    <scope>NUCLEOTIDE SEQUENCE [LARGE SCALE GENOMIC DNA]</scope>
    <source>
        <strain evidence="2 3">F158</strain>
    </source>
</reference>
<dbReference type="Proteomes" id="UP001265259">
    <property type="component" value="Unassembled WGS sequence"/>
</dbReference>
<proteinExistence type="predicted"/>
<gene>
    <name evidence="2" type="ORF">RM543_10370</name>
</gene>
<accession>A0ABU3DHB9</accession>